<dbReference type="OrthoDB" id="7278224at2"/>
<evidence type="ECO:0000313" key="1">
    <source>
        <dbReference type="EMBL" id="KXV69060.1"/>
    </source>
</evidence>
<name>A0A149UM39_9PROT</name>
<proteinExistence type="predicted"/>
<protein>
    <submittedName>
        <fullName evidence="1">Uncharacterized protein</fullName>
    </submittedName>
</protein>
<sequence length="149" mass="17492">MSLRISDARELSYSDFLTRYSLWEGERQKFLSRGDLEEQRLKFLENPDYAKYESARAECLIQHVKNSICALNRLDTVEGDFAIGRVQQRQALAQFLSDIYAYKEAARKYSKASFARCWMPESQKTQAPILQDKKDEEDAIKQLRFLQHV</sequence>
<gene>
    <name evidence="1" type="ORF">AD951_08480</name>
</gene>
<organism evidence="1 2">
    <name type="scientific">Acetobacter malorum</name>
    <dbReference type="NCBI Taxonomy" id="178901"/>
    <lineage>
        <taxon>Bacteria</taxon>
        <taxon>Pseudomonadati</taxon>
        <taxon>Pseudomonadota</taxon>
        <taxon>Alphaproteobacteria</taxon>
        <taxon>Acetobacterales</taxon>
        <taxon>Acetobacteraceae</taxon>
        <taxon>Acetobacter</taxon>
    </lineage>
</organism>
<comment type="caution">
    <text evidence="1">The sequence shown here is derived from an EMBL/GenBank/DDBJ whole genome shotgun (WGS) entry which is preliminary data.</text>
</comment>
<reference evidence="1 2" key="1">
    <citation type="submission" date="2015-06" db="EMBL/GenBank/DDBJ databases">
        <title>Improved classification and identification of acetic acid bacteria using matrix-assisted laser desorption/ionization time-of-flight mass spectrometry; Gluconobacter nephelii and Gluconobacter uchimurae are later heterotypic synonyms of Gluconobacter japonicus and Gluconobacter oxydans, respectively.</title>
        <authorList>
            <person name="Li L."/>
            <person name="Cleenwerck I."/>
            <person name="De Vuyst L."/>
            <person name="Vandamme P."/>
        </authorList>
    </citation>
    <scope>NUCLEOTIDE SEQUENCE [LARGE SCALE GENOMIC DNA]</scope>
    <source>
        <strain evidence="1 2">LMG 1699</strain>
    </source>
</reference>
<dbReference type="EMBL" id="LHZX01000296">
    <property type="protein sequence ID" value="KXV69060.1"/>
    <property type="molecule type" value="Genomic_DNA"/>
</dbReference>
<dbReference type="Proteomes" id="UP000075377">
    <property type="component" value="Unassembled WGS sequence"/>
</dbReference>
<dbReference type="AlphaFoldDB" id="A0A149UM39"/>
<evidence type="ECO:0000313" key="2">
    <source>
        <dbReference type="Proteomes" id="UP000075377"/>
    </source>
</evidence>
<accession>A0A149UM39</accession>
<dbReference type="RefSeq" id="WP_061501137.1">
    <property type="nucleotide sequence ID" value="NZ_LHZX01000296.1"/>
</dbReference>
<dbReference type="PATRIC" id="fig|178901.14.peg.576"/>